<name>A0A2N9FL41_FAGSY</name>
<dbReference type="Pfam" id="PF13966">
    <property type="entry name" value="zf-RVT"/>
    <property type="match status" value="1"/>
</dbReference>
<dbReference type="InterPro" id="IPR026960">
    <property type="entry name" value="RVT-Znf"/>
</dbReference>
<accession>A0A2N9FL41</accession>
<evidence type="ECO:0000259" key="1">
    <source>
        <dbReference type="Pfam" id="PF13966"/>
    </source>
</evidence>
<sequence length="724" mass="84271">MHEFSDIISECGLLDIPLEGSLFTWSNNREISAKSRIDRFLFSPDWADHFGLVNQQRLPRLLSDHFPILLDCGRIMGGKSPFRFENMWLKEAGFIDRVKSWWTLYSFPRSPSHIMASKLKALKLDLKQWNTSEFGNIHFKQQKLLQSLHELETSSERRDLSKDEKFARTRLISDLEKNTYLDEICWRQKSWAMWLKEGDKNTKYFHKVANSHRRRNSLCHLSINGALSIDQDAIKTYISYFYKQLYTEDTYSRPLLDGLRFALISSEEANWLERPFENEEIFNVVSNMNGDKSPELDGFPMAFYHACWSILQDDLLAVFVEFYEYGSFERSLNATFLSLIPKRTNVVEVSFLSKVEKVDSLLHFYCSVLNPHKWNPKGFFGSSRGIRQGDSLSPLLFAIVMEVLSKMMNKAVESGLLSGFQYPWLGALTKFRGTFCGEEWEKRRNSTWISGVRDMGMRRMLFGDISFIQNMALLMEVGPLERSIGLMGLKDGYPELFHIARNKDALVVDHMRYQNGVVSWVLNFTRPAQDWELESISSFLDLLYSTYNNALLPTAGHIIPWKSIWKTKATPRVTFLVWAAAMGRILTIDNLRKRHVIVIDWCYKCKECGESIAHLLLHCLAAREIWNFIFSMFNIFWVMQCGVMDLLSCWGHSCCNVRIRKIWDMIPSCLFWCLWRERNSRSFEGKENNLMEIKGMFIRTLMDWSKAAGATSCTSILDFLAFIA</sequence>
<dbReference type="SUPFAM" id="SSF56219">
    <property type="entry name" value="DNase I-like"/>
    <property type="match status" value="1"/>
</dbReference>
<gene>
    <name evidence="2" type="ORF">FSB_LOCUS15511</name>
</gene>
<protein>
    <recommendedName>
        <fullName evidence="1">Reverse transcriptase zinc-binding domain-containing protein</fullName>
    </recommendedName>
</protein>
<evidence type="ECO:0000313" key="2">
    <source>
        <dbReference type="EMBL" id="SPC87629.1"/>
    </source>
</evidence>
<organism evidence="2">
    <name type="scientific">Fagus sylvatica</name>
    <name type="common">Beechnut</name>
    <dbReference type="NCBI Taxonomy" id="28930"/>
    <lineage>
        <taxon>Eukaryota</taxon>
        <taxon>Viridiplantae</taxon>
        <taxon>Streptophyta</taxon>
        <taxon>Embryophyta</taxon>
        <taxon>Tracheophyta</taxon>
        <taxon>Spermatophyta</taxon>
        <taxon>Magnoliopsida</taxon>
        <taxon>eudicotyledons</taxon>
        <taxon>Gunneridae</taxon>
        <taxon>Pentapetalae</taxon>
        <taxon>rosids</taxon>
        <taxon>fabids</taxon>
        <taxon>Fagales</taxon>
        <taxon>Fagaceae</taxon>
        <taxon>Fagus</taxon>
    </lineage>
</organism>
<dbReference type="PANTHER" id="PTHR33710">
    <property type="entry name" value="BNAC02G09200D PROTEIN"/>
    <property type="match status" value="1"/>
</dbReference>
<reference evidence="2" key="1">
    <citation type="submission" date="2018-02" db="EMBL/GenBank/DDBJ databases">
        <authorList>
            <person name="Cohen D.B."/>
            <person name="Kent A.D."/>
        </authorList>
    </citation>
    <scope>NUCLEOTIDE SEQUENCE</scope>
</reference>
<proteinExistence type="predicted"/>
<dbReference type="EMBL" id="OIVN01000935">
    <property type="protein sequence ID" value="SPC87629.1"/>
    <property type="molecule type" value="Genomic_DNA"/>
</dbReference>
<dbReference type="Gene3D" id="3.60.10.10">
    <property type="entry name" value="Endonuclease/exonuclease/phosphatase"/>
    <property type="match status" value="1"/>
</dbReference>
<dbReference type="AlphaFoldDB" id="A0A2N9FL41"/>
<feature type="domain" description="Reverse transcriptase zinc-binding" evidence="1">
    <location>
        <begin position="545"/>
        <end position="626"/>
    </location>
</feature>
<dbReference type="InterPro" id="IPR036691">
    <property type="entry name" value="Endo/exonu/phosph_ase_sf"/>
</dbReference>
<dbReference type="PANTHER" id="PTHR33710:SF64">
    <property type="entry name" value="ENDONUCLEASE_EXONUCLEASE_PHOSPHATASE DOMAIN-CONTAINING PROTEIN"/>
    <property type="match status" value="1"/>
</dbReference>